<reference evidence="3" key="1">
    <citation type="journal article" date="2010" name="Nat. Biotechnol.">
        <title>Draft genome sequence of the oilseed species Ricinus communis.</title>
        <authorList>
            <person name="Chan A.P."/>
            <person name="Crabtree J."/>
            <person name="Zhao Q."/>
            <person name="Lorenzi H."/>
            <person name="Orvis J."/>
            <person name="Puiu D."/>
            <person name="Melake-Berhan A."/>
            <person name="Jones K.M."/>
            <person name="Redman J."/>
            <person name="Chen G."/>
            <person name="Cahoon E.B."/>
            <person name="Gedil M."/>
            <person name="Stanke M."/>
            <person name="Haas B.J."/>
            <person name="Wortman J.R."/>
            <person name="Fraser-Liggett C.M."/>
            <person name="Ravel J."/>
            <person name="Rabinowicz P.D."/>
        </authorList>
    </citation>
    <scope>NUCLEOTIDE SEQUENCE [LARGE SCALE GENOMIC DNA]</scope>
    <source>
        <strain evidence="3">cv. Hale</strain>
    </source>
</reference>
<dbReference type="InParanoid" id="B9TCG7"/>
<dbReference type="Proteomes" id="UP000008311">
    <property type="component" value="Unassembled WGS sequence"/>
</dbReference>
<evidence type="ECO:0000256" key="1">
    <source>
        <dbReference type="SAM" id="Phobius"/>
    </source>
</evidence>
<evidence type="ECO:0000313" key="3">
    <source>
        <dbReference type="Proteomes" id="UP000008311"/>
    </source>
</evidence>
<dbReference type="EMBL" id="EQ977268">
    <property type="protein sequence ID" value="EEF26446.1"/>
    <property type="molecule type" value="Genomic_DNA"/>
</dbReference>
<evidence type="ECO:0000313" key="2">
    <source>
        <dbReference type="EMBL" id="EEF26446.1"/>
    </source>
</evidence>
<keyword evidence="3" id="KW-1185">Reference proteome</keyword>
<feature type="transmembrane region" description="Helical" evidence="1">
    <location>
        <begin position="74"/>
        <end position="92"/>
    </location>
</feature>
<feature type="transmembrane region" description="Helical" evidence="1">
    <location>
        <begin position="213"/>
        <end position="231"/>
    </location>
</feature>
<feature type="transmembrane region" description="Helical" evidence="1">
    <location>
        <begin position="321"/>
        <end position="339"/>
    </location>
</feature>
<keyword evidence="1" id="KW-0472">Membrane</keyword>
<feature type="transmembrane region" description="Helical" evidence="1">
    <location>
        <begin position="291"/>
        <end position="309"/>
    </location>
</feature>
<sequence length="341" mass="37274">MGADADLISTEDTSQQARLHYHVKAGPSSQTLWASLYRTVGLVKPEALRVGLGWDAIGQTSTAPSGPTVSVTNYFSLICAIFVVVVLLYIWLIRGSAADVFRDSPLPAWWADAFKDREELKSRLRIQPTTHTIPPSMQQTWKTKAREFLKANPSYKDFNPADEEAYSQQAQEALDGKPVTTDVDQAKAYFGLVLSNDEWKPVRGTFSLSRVQLGLWFMFAICAGVFLWIVYGDLPAIDGSLLGLLGISTVTTVGSLAVDRNAGGRPYSPSQGLFADLVTGFNDDKQQIHRLQAVVVNILLLAVGIVHVAQSLTYPTFDSTWLGFLGISGVALVVGKQYLES</sequence>
<keyword evidence="1" id="KW-1133">Transmembrane helix</keyword>
<organism evidence="2 3">
    <name type="scientific">Ricinus communis</name>
    <name type="common">Castor bean</name>
    <dbReference type="NCBI Taxonomy" id="3988"/>
    <lineage>
        <taxon>Eukaryota</taxon>
        <taxon>Viridiplantae</taxon>
        <taxon>Streptophyta</taxon>
        <taxon>Embryophyta</taxon>
        <taxon>Tracheophyta</taxon>
        <taxon>Spermatophyta</taxon>
        <taxon>Magnoliopsida</taxon>
        <taxon>eudicotyledons</taxon>
        <taxon>Gunneridae</taxon>
        <taxon>Pentapetalae</taxon>
        <taxon>rosids</taxon>
        <taxon>fabids</taxon>
        <taxon>Malpighiales</taxon>
        <taxon>Euphorbiaceae</taxon>
        <taxon>Acalyphoideae</taxon>
        <taxon>Acalypheae</taxon>
        <taxon>Ricinus</taxon>
    </lineage>
</organism>
<dbReference type="AlphaFoldDB" id="B9TCG7"/>
<name>B9TCG7_RICCO</name>
<protein>
    <submittedName>
        <fullName evidence="2">Uncharacterized protein</fullName>
    </submittedName>
</protein>
<gene>
    <name evidence="2" type="ORF">RCOM_1822310</name>
</gene>
<proteinExistence type="predicted"/>
<keyword evidence="1" id="KW-0812">Transmembrane</keyword>
<accession>B9TCG7</accession>
<feature type="transmembrane region" description="Helical" evidence="1">
    <location>
        <begin position="237"/>
        <end position="258"/>
    </location>
</feature>